<dbReference type="Pfam" id="PF13730">
    <property type="entry name" value="HTH_36"/>
    <property type="match status" value="1"/>
</dbReference>
<dbReference type="NCBIfam" id="TIGR02220">
    <property type="entry name" value="phg_TIGR02220"/>
    <property type="match status" value="1"/>
</dbReference>
<evidence type="ECO:0000313" key="3">
    <source>
        <dbReference type="EMBL" id="DAG02663.1"/>
    </source>
</evidence>
<feature type="region of interest" description="Disordered" evidence="1">
    <location>
        <begin position="100"/>
        <end position="159"/>
    </location>
</feature>
<dbReference type="InterPro" id="IPR011741">
    <property type="entry name" value="Phg_2220_C"/>
</dbReference>
<feature type="compositionally biased region" description="Low complexity" evidence="1">
    <location>
        <begin position="100"/>
        <end position="115"/>
    </location>
</feature>
<feature type="domain" description="Phage conserved hypothetical protein C-terminal" evidence="2">
    <location>
        <begin position="161"/>
        <end position="233"/>
    </location>
</feature>
<reference evidence="3" key="1">
    <citation type="journal article" date="2021" name="Proc. Natl. Acad. Sci. U.S.A.">
        <title>A Catalog of Tens of Thousands of Viruses from Human Metagenomes Reveals Hidden Associations with Chronic Diseases.</title>
        <authorList>
            <person name="Tisza M.J."/>
            <person name="Buck C.B."/>
        </authorList>
    </citation>
    <scope>NUCLEOTIDE SEQUENCE</scope>
    <source>
        <strain evidence="3">CtCpP1</strain>
    </source>
</reference>
<protein>
    <recommendedName>
        <fullName evidence="2">Phage conserved hypothetical protein C-terminal domain-containing protein</fullName>
    </recommendedName>
</protein>
<evidence type="ECO:0000256" key="1">
    <source>
        <dbReference type="SAM" id="MobiDB-lite"/>
    </source>
</evidence>
<proteinExistence type="predicted"/>
<dbReference type="EMBL" id="BK016213">
    <property type="protein sequence ID" value="DAG02663.1"/>
    <property type="molecule type" value="Genomic_DNA"/>
</dbReference>
<feature type="compositionally biased region" description="Polar residues" evidence="1">
    <location>
        <begin position="123"/>
        <end position="137"/>
    </location>
</feature>
<dbReference type="InterPro" id="IPR036388">
    <property type="entry name" value="WH-like_DNA-bd_sf"/>
</dbReference>
<sequence>MSAVKDNNFIAIQGWMRTKLNLKSNELLIYALIYGFSQDGNSSFKGSRKYIADWCGCSLDTVDRSLVSLINKGLLAKYPHTDDHGNRLVDYVAIQPTSTATPAPAVTQTPAATQAPEHDPWGNNANADTTRCQTPTDEPQPLIPEPQAPTQPKKPDPTEEVVNHLNHRLGTKYKPTTRATRKLVNARLKEGFTVDDMKMVIDKKCADWLNNPKMAEFLRPDTLFGNKFEGYLNARPHTRLNARPDALSNPNAASIAQDAEGHVAECTRENGWF</sequence>
<name>A0A8S5V7R9_9CAUD</name>
<dbReference type="Pfam" id="PF09524">
    <property type="entry name" value="Phg_2220_C"/>
    <property type="match status" value="1"/>
</dbReference>
<accession>A0A8S5V7R9</accession>
<evidence type="ECO:0000259" key="2">
    <source>
        <dbReference type="Pfam" id="PF09524"/>
    </source>
</evidence>
<organism evidence="3">
    <name type="scientific">Myoviridae sp. ctCpP1</name>
    <dbReference type="NCBI Taxonomy" id="2825054"/>
    <lineage>
        <taxon>Viruses</taxon>
        <taxon>Duplodnaviria</taxon>
        <taxon>Heunggongvirae</taxon>
        <taxon>Uroviricota</taxon>
        <taxon>Caudoviricetes</taxon>
    </lineage>
</organism>
<dbReference type="Gene3D" id="1.10.10.10">
    <property type="entry name" value="Winged helix-like DNA-binding domain superfamily/Winged helix DNA-binding domain"/>
    <property type="match status" value="1"/>
</dbReference>